<evidence type="ECO:0000313" key="2">
    <source>
        <dbReference type="Proteomes" id="UP001054837"/>
    </source>
</evidence>
<name>A0AAV4RT67_9ARAC</name>
<dbReference type="Proteomes" id="UP001054837">
    <property type="component" value="Unassembled WGS sequence"/>
</dbReference>
<dbReference type="EMBL" id="BPLQ01006712">
    <property type="protein sequence ID" value="GIY24577.1"/>
    <property type="molecule type" value="Genomic_DNA"/>
</dbReference>
<evidence type="ECO:0000313" key="1">
    <source>
        <dbReference type="EMBL" id="GIY24577.1"/>
    </source>
</evidence>
<protein>
    <submittedName>
        <fullName evidence="1">Uncharacterized protein</fullName>
    </submittedName>
</protein>
<dbReference type="AlphaFoldDB" id="A0AAV4RT67"/>
<sequence length="81" mass="8600">MHRLVAFSAALSNYPPLTTTSLNPRLNCFHPHPTPSGRLISCPAPANPGQTNANLLPLKLHSLCLGSKRGGAYLNESPKLG</sequence>
<comment type="caution">
    <text evidence="1">The sequence shown here is derived from an EMBL/GenBank/DDBJ whole genome shotgun (WGS) entry which is preliminary data.</text>
</comment>
<proteinExistence type="predicted"/>
<keyword evidence="2" id="KW-1185">Reference proteome</keyword>
<organism evidence="1 2">
    <name type="scientific">Caerostris darwini</name>
    <dbReference type="NCBI Taxonomy" id="1538125"/>
    <lineage>
        <taxon>Eukaryota</taxon>
        <taxon>Metazoa</taxon>
        <taxon>Ecdysozoa</taxon>
        <taxon>Arthropoda</taxon>
        <taxon>Chelicerata</taxon>
        <taxon>Arachnida</taxon>
        <taxon>Araneae</taxon>
        <taxon>Araneomorphae</taxon>
        <taxon>Entelegynae</taxon>
        <taxon>Araneoidea</taxon>
        <taxon>Araneidae</taxon>
        <taxon>Caerostris</taxon>
    </lineage>
</organism>
<reference evidence="1 2" key="1">
    <citation type="submission" date="2021-06" db="EMBL/GenBank/DDBJ databases">
        <title>Caerostris darwini draft genome.</title>
        <authorList>
            <person name="Kono N."/>
            <person name="Arakawa K."/>
        </authorList>
    </citation>
    <scope>NUCLEOTIDE SEQUENCE [LARGE SCALE GENOMIC DNA]</scope>
</reference>
<accession>A0AAV4RT67</accession>
<gene>
    <name evidence="1" type="ORF">CDAR_120751</name>
</gene>